<evidence type="ECO:0000256" key="1">
    <source>
        <dbReference type="SAM" id="Phobius"/>
    </source>
</evidence>
<evidence type="ECO:0000313" key="3">
    <source>
        <dbReference type="Proteomes" id="UP001163731"/>
    </source>
</evidence>
<name>A0ABT3HVL6_9FLAO</name>
<evidence type="ECO:0008006" key="4">
    <source>
        <dbReference type="Google" id="ProtNLM"/>
    </source>
</evidence>
<gene>
    <name evidence="2" type="ORF">OMO38_04740</name>
</gene>
<sequence>MKKILFFLLATIMVTAQKTETINLSKSIKDSKKTYKSFTVIDQRASAEIGAVQFHKDQVNMVFENNADTDFKNWFYKYNPVRGNEELVLLLENIALSEETKEKYSIGKLEIRASTFIKKDDGYHFLYKKDTVTTVSSRTTPYLAQNLSKKLTLTFTDLLKKSYEARQWEFPVSEGELSDYTTILKDKLEILKADGLKEGVYKDYYSFFTHNPEAGFTIETDKKGVVTKAVNGEKKESIRNFYAFVHNGIPFKVIPVGYVEIFRDEQGLFIEAKKEELYPESNSPMIMFGGGIGGLIGSMVANVAISAIDANAAKKRSAMAGSEVILDPLTGNYILPQDFMKK</sequence>
<dbReference type="RefSeq" id="WP_264749069.1">
    <property type="nucleotide sequence ID" value="NZ_JAPDHW010000002.1"/>
</dbReference>
<keyword evidence="3" id="KW-1185">Reference proteome</keyword>
<organism evidence="2 3">
    <name type="scientific">Chryseobacterium kimseyorum</name>
    <dbReference type="NCBI Taxonomy" id="2984028"/>
    <lineage>
        <taxon>Bacteria</taxon>
        <taxon>Pseudomonadati</taxon>
        <taxon>Bacteroidota</taxon>
        <taxon>Flavobacteriia</taxon>
        <taxon>Flavobacteriales</taxon>
        <taxon>Weeksellaceae</taxon>
        <taxon>Chryseobacterium group</taxon>
        <taxon>Chryseobacterium</taxon>
    </lineage>
</organism>
<evidence type="ECO:0000313" key="2">
    <source>
        <dbReference type="EMBL" id="MCW3167831.1"/>
    </source>
</evidence>
<accession>A0ABT3HVL6</accession>
<protein>
    <recommendedName>
        <fullName evidence="4">GLPGLI family protein</fullName>
    </recommendedName>
</protein>
<keyword evidence="1" id="KW-0812">Transmembrane</keyword>
<proteinExistence type="predicted"/>
<dbReference type="EMBL" id="JAPDHW010000002">
    <property type="protein sequence ID" value="MCW3167831.1"/>
    <property type="molecule type" value="Genomic_DNA"/>
</dbReference>
<dbReference type="Proteomes" id="UP001163731">
    <property type="component" value="Unassembled WGS sequence"/>
</dbReference>
<reference evidence="2" key="1">
    <citation type="submission" date="2022-10" db="EMBL/GenBank/DDBJ databases">
        <title>Chryseobacterium babae sp. nov. isolated from the gut of the beetle Oryctes rhinoceros, and Chryseobacterium kimseyorum sp. nov., isolated from a stick insect rearing cage.</title>
        <authorList>
            <person name="Shelomi M."/>
            <person name="Han C.-J."/>
            <person name="Chen W.-M."/>
            <person name="Chen H.-K."/>
            <person name="Liaw S.-J."/>
            <person name="Muhle E."/>
            <person name="Clermont D."/>
        </authorList>
    </citation>
    <scope>NUCLEOTIDE SEQUENCE</scope>
    <source>
        <strain evidence="2">09-1422</strain>
    </source>
</reference>
<keyword evidence="1" id="KW-1133">Transmembrane helix</keyword>
<feature type="transmembrane region" description="Helical" evidence="1">
    <location>
        <begin position="285"/>
        <end position="308"/>
    </location>
</feature>
<comment type="caution">
    <text evidence="2">The sequence shown here is derived from an EMBL/GenBank/DDBJ whole genome shotgun (WGS) entry which is preliminary data.</text>
</comment>
<keyword evidence="1" id="KW-0472">Membrane</keyword>